<evidence type="ECO:0000313" key="5">
    <source>
        <dbReference type="Proteomes" id="UP000000271"/>
    </source>
</evidence>
<organism evidence="4 5">
    <name type="scientific">Bacillus selenitireducens (strain ATCC 700615 / DSM 15326 / MLS10)</name>
    <dbReference type="NCBI Taxonomy" id="439292"/>
    <lineage>
        <taxon>Bacteria</taxon>
        <taxon>Bacillati</taxon>
        <taxon>Bacillota</taxon>
        <taxon>Bacilli</taxon>
        <taxon>Bacillales</taxon>
        <taxon>Bacillaceae</taxon>
        <taxon>Salisediminibacterium</taxon>
    </lineage>
</organism>
<protein>
    <recommendedName>
        <fullName evidence="6">Prepilin-type N-terminal cleavage/methylation domain-containing protein</fullName>
    </recommendedName>
</protein>
<dbReference type="HOGENOM" id="CLU_2140830_0_0_9"/>
<dbReference type="eggNOG" id="COG2165">
    <property type="taxonomic scope" value="Bacteria"/>
</dbReference>
<dbReference type="OrthoDB" id="1953969at2"/>
<evidence type="ECO:0000256" key="2">
    <source>
        <dbReference type="ARBA" id="ARBA00023287"/>
    </source>
</evidence>
<evidence type="ECO:0000256" key="3">
    <source>
        <dbReference type="SAM" id="Phobius"/>
    </source>
</evidence>
<sequence length="112" mass="12676">MLLNQKGITFIELLAVLIIIAIVTLIVIPAVMTIIDKAEDAVCTDNLNKLKRDYGMHLSLMNVQHSEILFDDYYNDWNEGFCVCRNGESPYVEQNGEILCTDKEDDEPAPIL</sequence>
<feature type="transmembrane region" description="Helical" evidence="3">
    <location>
        <begin position="12"/>
        <end position="35"/>
    </location>
</feature>
<dbReference type="GO" id="GO:0030420">
    <property type="term" value="P:establishment of competence for transformation"/>
    <property type="evidence" value="ECO:0007669"/>
    <property type="project" value="UniProtKB-KW"/>
</dbReference>
<dbReference type="RefSeq" id="WP_013173934.1">
    <property type="nucleotide sequence ID" value="NC_014219.1"/>
</dbReference>
<dbReference type="KEGG" id="bse:Bsel_3048"/>
<dbReference type="Gene3D" id="3.30.700.10">
    <property type="entry name" value="Glycoprotein, Type 4 Pilin"/>
    <property type="match status" value="1"/>
</dbReference>
<dbReference type="AlphaFoldDB" id="D6Y028"/>
<accession>D6Y028</accession>
<dbReference type="GO" id="GO:0009986">
    <property type="term" value="C:cell surface"/>
    <property type="evidence" value="ECO:0007669"/>
    <property type="project" value="UniProtKB-SubCell"/>
</dbReference>
<name>D6Y028_BACIE</name>
<comment type="subcellular location">
    <subcellularLocation>
        <location evidence="1">Cell surface</location>
    </subcellularLocation>
</comment>
<evidence type="ECO:0000256" key="1">
    <source>
        <dbReference type="ARBA" id="ARBA00004241"/>
    </source>
</evidence>
<proteinExistence type="predicted"/>
<dbReference type="InterPro" id="IPR012902">
    <property type="entry name" value="N_methyl_site"/>
</dbReference>
<evidence type="ECO:0000313" key="4">
    <source>
        <dbReference type="EMBL" id="ADI00530.1"/>
    </source>
</evidence>
<dbReference type="STRING" id="439292.Bsel_3048"/>
<dbReference type="SUPFAM" id="SSF54523">
    <property type="entry name" value="Pili subunits"/>
    <property type="match status" value="1"/>
</dbReference>
<keyword evidence="3" id="KW-1133">Transmembrane helix</keyword>
<dbReference type="Pfam" id="PF07963">
    <property type="entry name" value="N_methyl"/>
    <property type="match status" value="1"/>
</dbReference>
<keyword evidence="5" id="KW-1185">Reference proteome</keyword>
<gene>
    <name evidence="4" type="ordered locus">Bsel_3048</name>
</gene>
<keyword evidence="2" id="KW-0178">Competence</keyword>
<dbReference type="InterPro" id="IPR045584">
    <property type="entry name" value="Pilin-like"/>
</dbReference>
<dbReference type="NCBIfam" id="TIGR02532">
    <property type="entry name" value="IV_pilin_GFxxxE"/>
    <property type="match status" value="1"/>
</dbReference>
<keyword evidence="3" id="KW-0472">Membrane</keyword>
<evidence type="ECO:0008006" key="6">
    <source>
        <dbReference type="Google" id="ProtNLM"/>
    </source>
</evidence>
<reference evidence="4" key="1">
    <citation type="submission" date="2009-10" db="EMBL/GenBank/DDBJ databases">
        <title>Complete sequence of Bacillus selenitireducens MLS10.</title>
        <authorList>
            <consortium name="US DOE Joint Genome Institute"/>
            <person name="Lucas S."/>
            <person name="Copeland A."/>
            <person name="Lapidus A."/>
            <person name="Glavina del Rio T."/>
            <person name="Dalin E."/>
            <person name="Tice H."/>
            <person name="Bruce D."/>
            <person name="Goodwin L."/>
            <person name="Pitluck S."/>
            <person name="Sims D."/>
            <person name="Brettin T."/>
            <person name="Detter J.C."/>
            <person name="Han C."/>
            <person name="Larimer F."/>
            <person name="Land M."/>
            <person name="Hauser L."/>
            <person name="Kyrpides N."/>
            <person name="Ovchinnikova G."/>
            <person name="Stolz J."/>
        </authorList>
    </citation>
    <scope>NUCLEOTIDE SEQUENCE [LARGE SCALE GENOMIC DNA]</scope>
    <source>
        <strain evidence="4">MLS10</strain>
    </source>
</reference>
<keyword evidence="3" id="KW-0812">Transmembrane</keyword>
<dbReference type="Proteomes" id="UP000000271">
    <property type="component" value="Chromosome"/>
</dbReference>
<dbReference type="EMBL" id="CP001791">
    <property type="protein sequence ID" value="ADI00530.1"/>
    <property type="molecule type" value="Genomic_DNA"/>
</dbReference>